<evidence type="ECO:0008006" key="4">
    <source>
        <dbReference type="Google" id="ProtNLM"/>
    </source>
</evidence>
<name>A0AAE3ALV6_9FIRM</name>
<reference evidence="2" key="1">
    <citation type="submission" date="2021-10" db="EMBL/GenBank/DDBJ databases">
        <title>Anaerobic single-cell dispensing facilitates the cultivation of human gut bacteria.</title>
        <authorList>
            <person name="Afrizal A."/>
        </authorList>
    </citation>
    <scope>NUCLEOTIDE SEQUENCE</scope>
    <source>
        <strain evidence="2">CLA-AA-H250</strain>
    </source>
</reference>
<sequence length="144" mass="16042">MKMRLESLMHAARQRYGAWAAIFILFAALCTLSVFSARDAREAVADPAKAESDSSVYYSPNDAASQETDRESAANSANFKEYETFFTVRAYNGSVAVFKDGNDVPLYCIETPLSSLTEEDRRLLARGIRAETLSEACKLIEDYE</sequence>
<organism evidence="2 3">
    <name type="scientific">Hominenteromicrobium mulieris</name>
    <dbReference type="NCBI Taxonomy" id="2885357"/>
    <lineage>
        <taxon>Bacteria</taxon>
        <taxon>Bacillati</taxon>
        <taxon>Bacillota</taxon>
        <taxon>Clostridia</taxon>
        <taxon>Eubacteriales</taxon>
        <taxon>Oscillospiraceae</taxon>
        <taxon>Hominenteromicrobium</taxon>
    </lineage>
</organism>
<comment type="caution">
    <text evidence="2">The sequence shown here is derived from an EMBL/GenBank/DDBJ whole genome shotgun (WGS) entry which is preliminary data.</text>
</comment>
<proteinExistence type="predicted"/>
<dbReference type="Proteomes" id="UP001199424">
    <property type="component" value="Unassembled WGS sequence"/>
</dbReference>
<dbReference type="RefSeq" id="WP_308448904.1">
    <property type="nucleotide sequence ID" value="NZ_JAJEQC010000004.1"/>
</dbReference>
<evidence type="ECO:0000313" key="2">
    <source>
        <dbReference type="EMBL" id="MCC2136408.1"/>
    </source>
</evidence>
<gene>
    <name evidence="2" type="ORF">LKD31_05200</name>
</gene>
<protein>
    <recommendedName>
        <fullName evidence="4">Bypass of forespore C C-terminal domain-containing protein</fullName>
    </recommendedName>
</protein>
<keyword evidence="3" id="KW-1185">Reference proteome</keyword>
<dbReference type="EMBL" id="JAJEQC010000004">
    <property type="protein sequence ID" value="MCC2136408.1"/>
    <property type="molecule type" value="Genomic_DNA"/>
</dbReference>
<evidence type="ECO:0000313" key="3">
    <source>
        <dbReference type="Proteomes" id="UP001199424"/>
    </source>
</evidence>
<feature type="compositionally biased region" description="Polar residues" evidence="1">
    <location>
        <begin position="53"/>
        <end position="66"/>
    </location>
</feature>
<accession>A0AAE3ALV6</accession>
<evidence type="ECO:0000256" key="1">
    <source>
        <dbReference type="SAM" id="MobiDB-lite"/>
    </source>
</evidence>
<feature type="region of interest" description="Disordered" evidence="1">
    <location>
        <begin position="46"/>
        <end position="75"/>
    </location>
</feature>
<dbReference type="AlphaFoldDB" id="A0AAE3ALV6"/>